<sequence>MASIDTCPHRLIDTHTLNLVEFSQDVTILPYVILSHRWTEEIVYTEVAEEYLQPPPETKSKPGYLKIEAACRQARHDAMAPFPSQYLWVDTCSVKQGDPADVAENIMSMYADYQNAEVCY</sequence>
<dbReference type="PANTHER" id="PTHR10622">
    <property type="entry name" value="HET DOMAIN-CONTAINING PROTEIN"/>
    <property type="match status" value="1"/>
</dbReference>
<proteinExistence type="predicted"/>
<feature type="domain" description="Heterokaryon incompatibility" evidence="1">
    <location>
        <begin position="31"/>
        <end position="119"/>
    </location>
</feature>
<gene>
    <name evidence="2" type="ORF">K435DRAFT_674784</name>
</gene>
<dbReference type="InterPro" id="IPR010730">
    <property type="entry name" value="HET"/>
</dbReference>
<keyword evidence="3" id="KW-1185">Reference proteome</keyword>
<dbReference type="EMBL" id="ML179315">
    <property type="protein sequence ID" value="THU91124.1"/>
    <property type="molecule type" value="Genomic_DNA"/>
</dbReference>
<name>A0A4S8LP86_DENBC</name>
<evidence type="ECO:0000313" key="2">
    <source>
        <dbReference type="EMBL" id="THU91124.1"/>
    </source>
</evidence>
<dbReference type="Pfam" id="PF06985">
    <property type="entry name" value="HET"/>
    <property type="match status" value="1"/>
</dbReference>
<dbReference type="Proteomes" id="UP000297245">
    <property type="component" value="Unassembled WGS sequence"/>
</dbReference>
<protein>
    <recommendedName>
        <fullName evidence="1">Heterokaryon incompatibility domain-containing protein</fullName>
    </recommendedName>
</protein>
<dbReference type="AlphaFoldDB" id="A0A4S8LP86"/>
<organism evidence="2 3">
    <name type="scientific">Dendrothele bispora (strain CBS 962.96)</name>
    <dbReference type="NCBI Taxonomy" id="1314807"/>
    <lineage>
        <taxon>Eukaryota</taxon>
        <taxon>Fungi</taxon>
        <taxon>Dikarya</taxon>
        <taxon>Basidiomycota</taxon>
        <taxon>Agaricomycotina</taxon>
        <taxon>Agaricomycetes</taxon>
        <taxon>Agaricomycetidae</taxon>
        <taxon>Agaricales</taxon>
        <taxon>Agaricales incertae sedis</taxon>
        <taxon>Dendrothele</taxon>
    </lineage>
</organism>
<dbReference type="OrthoDB" id="5122891at2759"/>
<evidence type="ECO:0000259" key="1">
    <source>
        <dbReference type="Pfam" id="PF06985"/>
    </source>
</evidence>
<reference evidence="2 3" key="1">
    <citation type="journal article" date="2019" name="Nat. Ecol. Evol.">
        <title>Megaphylogeny resolves global patterns of mushroom evolution.</title>
        <authorList>
            <person name="Varga T."/>
            <person name="Krizsan K."/>
            <person name="Foldi C."/>
            <person name="Dima B."/>
            <person name="Sanchez-Garcia M."/>
            <person name="Sanchez-Ramirez S."/>
            <person name="Szollosi G.J."/>
            <person name="Szarkandi J.G."/>
            <person name="Papp V."/>
            <person name="Albert L."/>
            <person name="Andreopoulos W."/>
            <person name="Angelini C."/>
            <person name="Antonin V."/>
            <person name="Barry K.W."/>
            <person name="Bougher N.L."/>
            <person name="Buchanan P."/>
            <person name="Buyck B."/>
            <person name="Bense V."/>
            <person name="Catcheside P."/>
            <person name="Chovatia M."/>
            <person name="Cooper J."/>
            <person name="Damon W."/>
            <person name="Desjardin D."/>
            <person name="Finy P."/>
            <person name="Geml J."/>
            <person name="Haridas S."/>
            <person name="Hughes K."/>
            <person name="Justo A."/>
            <person name="Karasinski D."/>
            <person name="Kautmanova I."/>
            <person name="Kiss B."/>
            <person name="Kocsube S."/>
            <person name="Kotiranta H."/>
            <person name="LaButti K.M."/>
            <person name="Lechner B.E."/>
            <person name="Liimatainen K."/>
            <person name="Lipzen A."/>
            <person name="Lukacs Z."/>
            <person name="Mihaltcheva S."/>
            <person name="Morgado L.N."/>
            <person name="Niskanen T."/>
            <person name="Noordeloos M.E."/>
            <person name="Ohm R.A."/>
            <person name="Ortiz-Santana B."/>
            <person name="Ovrebo C."/>
            <person name="Racz N."/>
            <person name="Riley R."/>
            <person name="Savchenko A."/>
            <person name="Shiryaev A."/>
            <person name="Soop K."/>
            <person name="Spirin V."/>
            <person name="Szebenyi C."/>
            <person name="Tomsovsky M."/>
            <person name="Tulloss R.E."/>
            <person name="Uehling J."/>
            <person name="Grigoriev I.V."/>
            <person name="Vagvolgyi C."/>
            <person name="Papp T."/>
            <person name="Martin F.M."/>
            <person name="Miettinen O."/>
            <person name="Hibbett D.S."/>
            <person name="Nagy L.G."/>
        </authorList>
    </citation>
    <scope>NUCLEOTIDE SEQUENCE [LARGE SCALE GENOMIC DNA]</scope>
    <source>
        <strain evidence="2 3">CBS 962.96</strain>
    </source>
</reference>
<evidence type="ECO:0000313" key="3">
    <source>
        <dbReference type="Proteomes" id="UP000297245"/>
    </source>
</evidence>
<accession>A0A4S8LP86</accession>
<dbReference type="PANTHER" id="PTHR10622:SF10">
    <property type="entry name" value="HET DOMAIN-CONTAINING PROTEIN"/>
    <property type="match status" value="1"/>
</dbReference>